<reference evidence="1" key="1">
    <citation type="submission" date="2023-04" db="EMBL/GenBank/DDBJ databases">
        <title>Draft Genome sequencing of Naganishia species isolated from polar environments using Oxford Nanopore Technology.</title>
        <authorList>
            <person name="Leo P."/>
            <person name="Venkateswaran K."/>
        </authorList>
    </citation>
    <scope>NUCLEOTIDE SEQUENCE</scope>
    <source>
        <strain evidence="1">MNA-CCFEE 5262</strain>
    </source>
</reference>
<comment type="caution">
    <text evidence="1">The sequence shown here is derived from an EMBL/GenBank/DDBJ whole genome shotgun (WGS) entry which is preliminary data.</text>
</comment>
<dbReference type="Proteomes" id="UP001230649">
    <property type="component" value="Unassembled WGS sequence"/>
</dbReference>
<keyword evidence="2" id="KW-1185">Reference proteome</keyword>
<proteinExistence type="predicted"/>
<name>A0ACC2WSR7_9TREE</name>
<accession>A0ACC2WSR7</accession>
<evidence type="ECO:0000313" key="1">
    <source>
        <dbReference type="EMBL" id="KAJ9114819.1"/>
    </source>
</evidence>
<dbReference type="EMBL" id="JASBWS010000007">
    <property type="protein sequence ID" value="KAJ9114819.1"/>
    <property type="molecule type" value="Genomic_DNA"/>
</dbReference>
<organism evidence="1 2">
    <name type="scientific">Naganishia adeliensis</name>
    <dbReference type="NCBI Taxonomy" id="92952"/>
    <lineage>
        <taxon>Eukaryota</taxon>
        <taxon>Fungi</taxon>
        <taxon>Dikarya</taxon>
        <taxon>Basidiomycota</taxon>
        <taxon>Agaricomycotina</taxon>
        <taxon>Tremellomycetes</taxon>
        <taxon>Filobasidiales</taxon>
        <taxon>Filobasidiaceae</taxon>
        <taxon>Naganishia</taxon>
    </lineage>
</organism>
<gene>
    <name evidence="1" type="ORF">QFC20_001190</name>
</gene>
<sequence>MHDLISRVQALHTVTQDDATATITQEDVVRSVKLLKPLNAGYEIHSIPPSRDLFIRSVPSELDSDTITLLGLASSLGHLGEPAVIKATGWSDTRTRAAFEKMVVRDGVAWVDEQAAEQGGGMEIWRKSSPSLDPCRIATKVGSATNQEEHWITKKSVLGHLLMRTSKSICDRCGVDHLFLAMGTSDPQGSSKFEPDTDDRVANRFTHGPGQFSAMFRAHRSPTQLFIALHVPG</sequence>
<evidence type="ECO:0000313" key="2">
    <source>
        <dbReference type="Proteomes" id="UP001230649"/>
    </source>
</evidence>
<protein>
    <submittedName>
        <fullName evidence="1">Uncharacterized protein</fullName>
    </submittedName>
</protein>